<dbReference type="Proteomes" id="UP000593565">
    <property type="component" value="Unassembled WGS sequence"/>
</dbReference>
<dbReference type="AlphaFoldDB" id="A0A7J5ZII6"/>
<evidence type="ECO:0000313" key="2">
    <source>
        <dbReference type="Proteomes" id="UP000593565"/>
    </source>
</evidence>
<name>A0A7J5ZII6_AMEME</name>
<sequence>MDATGAGHNCGLPYTLSGPLTQTILVLALSTSSTSSRGTSTFLLAYRAAAVVIVSCWRLASISCCSTESIFLF</sequence>
<evidence type="ECO:0000313" key="1">
    <source>
        <dbReference type="EMBL" id="KAF4070280.1"/>
    </source>
</evidence>
<protein>
    <submittedName>
        <fullName evidence="1">Uncharacterized protein</fullName>
    </submittedName>
</protein>
<comment type="caution">
    <text evidence="1">The sequence shown here is derived from an EMBL/GenBank/DDBJ whole genome shotgun (WGS) entry which is preliminary data.</text>
</comment>
<gene>
    <name evidence="1" type="ORF">AMELA_G00293140</name>
</gene>
<keyword evidence="2" id="KW-1185">Reference proteome</keyword>
<accession>A0A7J5ZII6</accession>
<reference evidence="1 2" key="1">
    <citation type="submission" date="2020-02" db="EMBL/GenBank/DDBJ databases">
        <title>A chromosome-scale genome assembly of the black bullhead catfish (Ameiurus melas).</title>
        <authorList>
            <person name="Wen M."/>
            <person name="Zham M."/>
            <person name="Cabau C."/>
            <person name="Klopp C."/>
            <person name="Donnadieu C."/>
            <person name="Roques C."/>
            <person name="Bouchez O."/>
            <person name="Lampietro C."/>
            <person name="Jouanno E."/>
            <person name="Herpin A."/>
            <person name="Louis A."/>
            <person name="Berthelot C."/>
            <person name="Parey E."/>
            <person name="Roest-Crollius H."/>
            <person name="Braasch I."/>
            <person name="Postlethwait J."/>
            <person name="Robinson-Rechavi M."/>
            <person name="Echchiki A."/>
            <person name="Begum T."/>
            <person name="Montfort J."/>
            <person name="Schartl M."/>
            <person name="Bobe J."/>
            <person name="Guiguen Y."/>
        </authorList>
    </citation>
    <scope>NUCLEOTIDE SEQUENCE [LARGE SCALE GENOMIC DNA]</scope>
    <source>
        <strain evidence="1">M_S1</strain>
        <tissue evidence="1">Blood</tissue>
    </source>
</reference>
<organism evidence="1 2">
    <name type="scientific">Ameiurus melas</name>
    <name type="common">Black bullhead</name>
    <name type="synonym">Silurus melas</name>
    <dbReference type="NCBI Taxonomy" id="219545"/>
    <lineage>
        <taxon>Eukaryota</taxon>
        <taxon>Metazoa</taxon>
        <taxon>Chordata</taxon>
        <taxon>Craniata</taxon>
        <taxon>Vertebrata</taxon>
        <taxon>Euteleostomi</taxon>
        <taxon>Actinopterygii</taxon>
        <taxon>Neopterygii</taxon>
        <taxon>Teleostei</taxon>
        <taxon>Ostariophysi</taxon>
        <taxon>Siluriformes</taxon>
        <taxon>Ictaluridae</taxon>
        <taxon>Ameiurus</taxon>
    </lineage>
</organism>
<proteinExistence type="predicted"/>
<dbReference type="EMBL" id="JAAGNN010000030">
    <property type="protein sequence ID" value="KAF4070280.1"/>
    <property type="molecule type" value="Genomic_DNA"/>
</dbReference>